<sequence length="451" mass="47538">MRTHHRITAVAVGIVAVAIGPLAASITQAAVPATPSGWSLAWSDDFDGAAGTGIDTNTWIYDIGHSYPGGADNWGTGEIGYHTDSTQNVYQDGNGNLAIRPLRDADGNWTSGRIETVRTDFEPAQGGVMRVEGRVKLPDVSGPAAQGIWPAFWMLGEPFRGNYWNWPGIGEIDILENVNGTNQVFGTLHCGTSPGGPCNETSGLGGSTTCQVSSCQSAFHTYSVEWDRSTATEELRWYLDGNLFHTVNENQVDATTWTDATDHGFFIILNVAVGGGWPGNPTPATASGVPMLVDYVAVYQSTGSGDPTTPPPSTGPDAYSTIQAENYDAQSGIQTETTSDTGGGENIGCAANGDWVRFDGVDFGSSAAHTFSARVASGAAAGISGLVEVRLDDVNAEPIGSFAVANTGGWQSWQTVPANIAPTTGTHTVYLRFTSGQPNDFVNVNWFTFAH</sequence>
<dbReference type="PANTHER" id="PTHR10963:SF55">
    <property type="entry name" value="GLYCOSIDE HYDROLASE FAMILY 16 PROTEIN"/>
    <property type="match status" value="1"/>
</dbReference>
<dbReference type="Proteomes" id="UP000675409">
    <property type="component" value="Unassembled WGS sequence"/>
</dbReference>
<protein>
    <submittedName>
        <fullName evidence="6">Carbohydrate-binding protein</fullName>
    </submittedName>
</protein>
<dbReference type="Gene3D" id="2.60.120.200">
    <property type="match status" value="1"/>
</dbReference>
<dbReference type="InterPro" id="IPR005084">
    <property type="entry name" value="CBM6"/>
</dbReference>
<dbReference type="InterPro" id="IPR000757">
    <property type="entry name" value="Beta-glucanase-like"/>
</dbReference>
<dbReference type="PROSITE" id="PS51762">
    <property type="entry name" value="GH16_2"/>
    <property type="match status" value="1"/>
</dbReference>
<evidence type="ECO:0000259" key="5">
    <source>
        <dbReference type="PROSITE" id="PS51762"/>
    </source>
</evidence>
<dbReference type="InterPro" id="IPR013320">
    <property type="entry name" value="ConA-like_dom_sf"/>
</dbReference>
<gene>
    <name evidence="6" type="ORF">HGK34_13205</name>
</gene>
<name>A0ABS1LNU9_9MICO</name>
<dbReference type="InterPro" id="IPR050546">
    <property type="entry name" value="Glycosyl_Hydrlase_16"/>
</dbReference>
<feature type="chain" id="PRO_5045638603" evidence="3">
    <location>
        <begin position="30"/>
        <end position="451"/>
    </location>
</feature>
<dbReference type="InterPro" id="IPR008979">
    <property type="entry name" value="Galactose-bd-like_sf"/>
</dbReference>
<organism evidence="6 7">
    <name type="scientific">Myceligenerans indicum</name>
    <dbReference type="NCBI Taxonomy" id="2593663"/>
    <lineage>
        <taxon>Bacteria</taxon>
        <taxon>Bacillati</taxon>
        <taxon>Actinomycetota</taxon>
        <taxon>Actinomycetes</taxon>
        <taxon>Micrococcales</taxon>
        <taxon>Promicromonosporaceae</taxon>
        <taxon>Myceligenerans</taxon>
    </lineage>
</organism>
<comment type="caution">
    <text evidence="6">The sequence shown here is derived from an EMBL/GenBank/DDBJ whole genome shotgun (WGS) entry which is preliminary data.</text>
</comment>
<dbReference type="Gene3D" id="2.60.120.260">
    <property type="entry name" value="Galactose-binding domain-like"/>
    <property type="match status" value="1"/>
</dbReference>
<dbReference type="RefSeq" id="WP_201848040.1">
    <property type="nucleotide sequence ID" value="NZ_JABBYC010000024.1"/>
</dbReference>
<comment type="similarity">
    <text evidence="1">Belongs to the glycosyl hydrolase 16 family.</text>
</comment>
<dbReference type="SMART" id="SM00606">
    <property type="entry name" value="CBD_IV"/>
    <property type="match status" value="1"/>
</dbReference>
<evidence type="ECO:0000313" key="6">
    <source>
        <dbReference type="EMBL" id="MBL0887222.1"/>
    </source>
</evidence>
<dbReference type="PANTHER" id="PTHR10963">
    <property type="entry name" value="GLYCOSYL HYDROLASE-RELATED"/>
    <property type="match status" value="1"/>
</dbReference>
<keyword evidence="7" id="KW-1185">Reference proteome</keyword>
<keyword evidence="2 3" id="KW-0732">Signal</keyword>
<reference evidence="6 7" key="1">
    <citation type="journal article" date="2021" name="Arch. Microbiol.">
        <title>Myceligenerans indicum sp. nov., an actinobacterium isolated from mangrove sediment of Sundarbans, India.</title>
        <authorList>
            <person name="Asha K."/>
            <person name="Bhadury P."/>
        </authorList>
    </citation>
    <scope>NUCLEOTIDE SEQUENCE [LARGE SCALE GENOMIC DNA]</scope>
    <source>
        <strain evidence="6 7">I2</strain>
    </source>
</reference>
<feature type="signal peptide" evidence="3">
    <location>
        <begin position="1"/>
        <end position="29"/>
    </location>
</feature>
<dbReference type="SUPFAM" id="SSF49899">
    <property type="entry name" value="Concanavalin A-like lectins/glucanases"/>
    <property type="match status" value="1"/>
</dbReference>
<evidence type="ECO:0000256" key="2">
    <source>
        <dbReference type="ARBA" id="ARBA00022729"/>
    </source>
</evidence>
<dbReference type="EMBL" id="JABBYC010000024">
    <property type="protein sequence ID" value="MBL0887222.1"/>
    <property type="molecule type" value="Genomic_DNA"/>
</dbReference>
<dbReference type="Pfam" id="PF03422">
    <property type="entry name" value="CBM_6"/>
    <property type="match status" value="1"/>
</dbReference>
<evidence type="ECO:0000256" key="1">
    <source>
        <dbReference type="ARBA" id="ARBA00006865"/>
    </source>
</evidence>
<dbReference type="CDD" id="cd04084">
    <property type="entry name" value="CBM6_xylanase-like"/>
    <property type="match status" value="1"/>
</dbReference>
<dbReference type="CDD" id="cd02182">
    <property type="entry name" value="GH16_Strep_laminarinase_like"/>
    <property type="match status" value="1"/>
</dbReference>
<dbReference type="SUPFAM" id="SSF49785">
    <property type="entry name" value="Galactose-binding domain-like"/>
    <property type="match status" value="1"/>
</dbReference>
<evidence type="ECO:0000259" key="4">
    <source>
        <dbReference type="PROSITE" id="PS51175"/>
    </source>
</evidence>
<feature type="domain" description="CBM6" evidence="4">
    <location>
        <begin position="320"/>
        <end position="450"/>
    </location>
</feature>
<dbReference type="InterPro" id="IPR006584">
    <property type="entry name" value="Cellulose-bd_IV"/>
</dbReference>
<evidence type="ECO:0000256" key="3">
    <source>
        <dbReference type="SAM" id="SignalP"/>
    </source>
</evidence>
<dbReference type="Pfam" id="PF00722">
    <property type="entry name" value="Glyco_hydro_16"/>
    <property type="match status" value="1"/>
</dbReference>
<evidence type="ECO:0000313" key="7">
    <source>
        <dbReference type="Proteomes" id="UP000675409"/>
    </source>
</evidence>
<proteinExistence type="inferred from homology"/>
<accession>A0ABS1LNU9</accession>
<feature type="domain" description="GH16" evidence="5">
    <location>
        <begin position="24"/>
        <end position="304"/>
    </location>
</feature>
<dbReference type="PROSITE" id="PS51175">
    <property type="entry name" value="CBM6"/>
    <property type="match status" value="1"/>
</dbReference>